<feature type="region of interest" description="Disordered" evidence="1">
    <location>
        <begin position="141"/>
        <end position="205"/>
    </location>
</feature>
<keyword evidence="4" id="KW-1185">Reference proteome</keyword>
<keyword evidence="2" id="KW-1133">Transmembrane helix</keyword>
<name>A0A1M6HG82_9FIRM</name>
<dbReference type="Pfam" id="PF11167">
    <property type="entry name" value="DUF2953"/>
    <property type="match status" value="1"/>
</dbReference>
<proteinExistence type="predicted"/>
<evidence type="ECO:0008006" key="5">
    <source>
        <dbReference type="Google" id="ProtNLM"/>
    </source>
</evidence>
<dbReference type="STRING" id="1121950.SAMN02745243_00011"/>
<feature type="transmembrane region" description="Helical" evidence="2">
    <location>
        <begin position="289"/>
        <end position="309"/>
    </location>
</feature>
<evidence type="ECO:0000313" key="4">
    <source>
        <dbReference type="Proteomes" id="UP000184301"/>
    </source>
</evidence>
<gene>
    <name evidence="3" type="ORF">SAMN02745243_00011</name>
</gene>
<dbReference type="InterPro" id="IPR021338">
    <property type="entry name" value="DUF2953"/>
</dbReference>
<keyword evidence="2" id="KW-0812">Transmembrane</keyword>
<evidence type="ECO:0000256" key="2">
    <source>
        <dbReference type="SAM" id="Phobius"/>
    </source>
</evidence>
<feature type="transmembrane region" description="Helical" evidence="2">
    <location>
        <begin position="6"/>
        <end position="33"/>
    </location>
</feature>
<protein>
    <recommendedName>
        <fullName evidence="5">DUF2953 domain-containing protein</fullName>
    </recommendedName>
</protein>
<keyword evidence="2" id="KW-0472">Membrane</keyword>
<reference evidence="3 4" key="1">
    <citation type="submission" date="2016-11" db="EMBL/GenBank/DDBJ databases">
        <authorList>
            <person name="Jaros S."/>
            <person name="Januszkiewicz K."/>
            <person name="Wedrychowicz H."/>
        </authorList>
    </citation>
    <scope>NUCLEOTIDE SEQUENCE [LARGE SCALE GENOMIC DNA]</scope>
    <source>
        <strain evidence="3 4">DSM 15480</strain>
    </source>
</reference>
<dbReference type="RefSeq" id="WP_073103460.1">
    <property type="nucleotide sequence ID" value="NZ_FQZY01000005.1"/>
</dbReference>
<organism evidence="3 4">
    <name type="scientific">Hespellia stercorisuis DSM 15480</name>
    <dbReference type="NCBI Taxonomy" id="1121950"/>
    <lineage>
        <taxon>Bacteria</taxon>
        <taxon>Bacillati</taxon>
        <taxon>Bacillota</taxon>
        <taxon>Clostridia</taxon>
        <taxon>Lachnospirales</taxon>
        <taxon>Lachnospiraceae</taxon>
        <taxon>Hespellia</taxon>
    </lineage>
</organism>
<dbReference type="OrthoDB" id="2087351at2"/>
<feature type="transmembrane region" description="Helical" evidence="2">
    <location>
        <begin position="329"/>
        <end position="348"/>
    </location>
</feature>
<accession>A0A1M6HG82</accession>
<evidence type="ECO:0000256" key="1">
    <source>
        <dbReference type="SAM" id="MobiDB-lite"/>
    </source>
</evidence>
<evidence type="ECO:0000313" key="3">
    <source>
        <dbReference type="EMBL" id="SHJ21226.1"/>
    </source>
</evidence>
<sequence length="364" mass="41468">MLHILFLILKIIGIIILVILGLLLLLIGIVLLVPVRYKADGRCAGDVASLEGRIKFSWLLHLVRGYVVYKDRQLVWQIKIAWLGLNKEEGTAGQAQEEYDGEPVNILDEPEYIEAQMNDLPEPEEKIPGEENLRELEEKTLEATEVRTPESGAQQSEEIPMEGPQPGAQQSEEVPMEGPQLKEQPPEEALTEEQQSGEPKASAGKEKKTIVSILHTICDKIAAVIEKIKYTFQKICDNIKALTEKKDKLEQFLTDEVHQSAFKRAWREVKHFLKRLLPKRFRLNAHFGFEDPCLTGQILAGAAMIYPFVGKNMNLTPDFEEQVLEGDVSVRGIFRVIYVVIAGWNLLWDKNVRRTYKDVRNFKL</sequence>
<dbReference type="AlphaFoldDB" id="A0A1M6HG82"/>
<dbReference type="Proteomes" id="UP000184301">
    <property type="component" value="Unassembled WGS sequence"/>
</dbReference>
<dbReference type="EMBL" id="FQZY01000005">
    <property type="protein sequence ID" value="SHJ21226.1"/>
    <property type="molecule type" value="Genomic_DNA"/>
</dbReference>